<dbReference type="InterPro" id="IPR041173">
    <property type="entry name" value="LodA_C"/>
</dbReference>
<evidence type="ECO:0000256" key="1">
    <source>
        <dbReference type="SAM" id="MobiDB-lite"/>
    </source>
</evidence>
<evidence type="ECO:0000313" key="4">
    <source>
        <dbReference type="EMBL" id="KRG43142.1"/>
    </source>
</evidence>
<dbReference type="Pfam" id="PF18417">
    <property type="entry name" value="LodA_C"/>
    <property type="match status" value="1"/>
</dbReference>
<comment type="caution">
    <text evidence="4">The sequence shown here is derived from an EMBL/GenBank/DDBJ whole genome shotgun (WGS) entry which is preliminary data.</text>
</comment>
<accession>A0A0R0ADU7</accession>
<name>A0A0R0ADU7_9GAMM</name>
<proteinExistence type="predicted"/>
<keyword evidence="5" id="KW-1185">Reference proteome</keyword>
<evidence type="ECO:0000259" key="2">
    <source>
        <dbReference type="Pfam" id="PF17990"/>
    </source>
</evidence>
<dbReference type="STRING" id="676599.ARC20_10165"/>
<dbReference type="Proteomes" id="UP000051802">
    <property type="component" value="Unassembled WGS sequence"/>
</dbReference>
<organism evidence="4 5">
    <name type="scientific">Stenotrophomonas panacihumi</name>
    <dbReference type="NCBI Taxonomy" id="676599"/>
    <lineage>
        <taxon>Bacteria</taxon>
        <taxon>Pseudomonadati</taxon>
        <taxon>Pseudomonadota</taxon>
        <taxon>Gammaproteobacteria</taxon>
        <taxon>Lysobacterales</taxon>
        <taxon>Lysobacteraceae</taxon>
        <taxon>Stenotrophomonas</taxon>
    </lineage>
</organism>
<sequence length="595" mass="65370">MANPNLYRIHPAIGIARLGDAAADQFFIGPERPSQSGAGDASIGTMAPPYKTGGRIKRQAARFRVYEYVDKGKGYEVSREITLDEKDVVELSWTVHLANRKASFFTFDGLAGSPLLKKQPAPQRRNKAVLDKTRLELDPLPRSIKGRKAAKVEFRKAGNKSERWPVPAPVPNIEYLGELRTDDKGRLIVIGGEGLIGQQPGAPPITDYANNDGWFDDASDGPVTARLKLKTGEVKVLGAWVLVGPPDFAPDTVPQVSLYHLLLDTAVRGVPIPKDQLVYQTGELARLPAMAKDLAGGGTSFSSYKPDFDQDILPVLRAAVQSTFLFRSARFAHGTLGSQGPSSMWDLLSDPAQPNSVRQALFARLRKPNTGGTPLEDMPRLLGDDAYDKFKTGLKRLFVTVTQYAAMEQWAKGNFTKTRGGADFLYGGAPYAAITPTGLDRAAMENISGGGFFPGIEVGWQIRDARLYIEPFRLRPGSSSFHQFDKPGTPIIAGHFSRQMALPWIADFRQCKMELDAGKEWGWWPANRPDVAYPDATEARKRGTINAWARSNSAPPTGWGDMPDDPKMIANWTRFGFVVRQPGDIYVETERGALP</sequence>
<dbReference type="OrthoDB" id="336698at2"/>
<reference evidence="4 5" key="1">
    <citation type="submission" date="2015-10" db="EMBL/GenBank/DDBJ databases">
        <title>Genome sequencing and analysis of members of genus Stenotrophomonas.</title>
        <authorList>
            <person name="Patil P.P."/>
            <person name="Midha S."/>
            <person name="Patil P.B."/>
        </authorList>
    </citation>
    <scope>NUCLEOTIDE SEQUENCE [LARGE SCALE GENOMIC DNA]</scope>
    <source>
        <strain evidence="4 5">JCM 16536</strain>
    </source>
</reference>
<protein>
    <recommendedName>
        <fullName evidence="6">L-lysine 6-oxidase</fullName>
    </recommendedName>
</protein>
<dbReference type="EMBL" id="LLXU01000077">
    <property type="protein sequence ID" value="KRG43142.1"/>
    <property type="molecule type" value="Genomic_DNA"/>
</dbReference>
<dbReference type="RefSeq" id="WP_057646579.1">
    <property type="nucleotide sequence ID" value="NZ_LLXU01000077.1"/>
</dbReference>
<feature type="region of interest" description="Disordered" evidence="1">
    <location>
        <begin position="29"/>
        <end position="51"/>
    </location>
</feature>
<dbReference type="InterPro" id="IPR041168">
    <property type="entry name" value="LodA_N"/>
</dbReference>
<evidence type="ECO:0000259" key="3">
    <source>
        <dbReference type="Pfam" id="PF18417"/>
    </source>
</evidence>
<dbReference type="AlphaFoldDB" id="A0A0R0ADU7"/>
<dbReference type="Pfam" id="PF17990">
    <property type="entry name" value="LodA_N"/>
    <property type="match status" value="1"/>
</dbReference>
<evidence type="ECO:0000313" key="5">
    <source>
        <dbReference type="Proteomes" id="UP000051802"/>
    </source>
</evidence>
<evidence type="ECO:0008006" key="6">
    <source>
        <dbReference type="Google" id="ProtNLM"/>
    </source>
</evidence>
<gene>
    <name evidence="4" type="ORF">ARC20_10165</name>
</gene>
<feature type="domain" description="L-lysine epsilon oxidase C-terminal" evidence="3">
    <location>
        <begin position="392"/>
        <end position="514"/>
    </location>
</feature>
<feature type="domain" description="L-Lysine epsilon oxidase N-terminal" evidence="2">
    <location>
        <begin position="10"/>
        <end position="243"/>
    </location>
</feature>